<proteinExistence type="predicted"/>
<sequence>MLVGGMATACGSPPEDASKDDFCKQFEKFGEVNDEDSFNDFKDELKDLGTPEEIDGDAREGFEIMVDLDWNDTQDEDSVDKDDQEKVTTFFTKAAELCAGGEAPTGDGESTDVPTDIPSDLESSLDDLESQLDELPTEVPSE</sequence>
<evidence type="ECO:0000313" key="3">
    <source>
        <dbReference type="Proteomes" id="UP001501581"/>
    </source>
</evidence>
<protein>
    <submittedName>
        <fullName evidence="2">Uncharacterized protein</fullName>
    </submittedName>
</protein>
<name>A0ABN1TV00_9ACTN</name>
<feature type="region of interest" description="Disordered" evidence="1">
    <location>
        <begin position="98"/>
        <end position="142"/>
    </location>
</feature>
<dbReference type="Proteomes" id="UP001501581">
    <property type="component" value="Unassembled WGS sequence"/>
</dbReference>
<gene>
    <name evidence="2" type="ORF">GCM10009668_22320</name>
</gene>
<evidence type="ECO:0000313" key="2">
    <source>
        <dbReference type="EMBL" id="GAA1103105.1"/>
    </source>
</evidence>
<organism evidence="2 3">
    <name type="scientific">Nocardioides dubius</name>
    <dbReference type="NCBI Taxonomy" id="317019"/>
    <lineage>
        <taxon>Bacteria</taxon>
        <taxon>Bacillati</taxon>
        <taxon>Actinomycetota</taxon>
        <taxon>Actinomycetes</taxon>
        <taxon>Propionibacteriales</taxon>
        <taxon>Nocardioidaceae</taxon>
        <taxon>Nocardioides</taxon>
    </lineage>
</organism>
<evidence type="ECO:0000256" key="1">
    <source>
        <dbReference type="SAM" id="MobiDB-lite"/>
    </source>
</evidence>
<reference evidence="2 3" key="1">
    <citation type="journal article" date="2019" name="Int. J. Syst. Evol. Microbiol.">
        <title>The Global Catalogue of Microorganisms (GCM) 10K type strain sequencing project: providing services to taxonomists for standard genome sequencing and annotation.</title>
        <authorList>
            <consortium name="The Broad Institute Genomics Platform"/>
            <consortium name="The Broad Institute Genome Sequencing Center for Infectious Disease"/>
            <person name="Wu L."/>
            <person name="Ma J."/>
        </authorList>
    </citation>
    <scope>NUCLEOTIDE SEQUENCE [LARGE SCALE GENOMIC DNA]</scope>
    <source>
        <strain evidence="2 3">JCM 13008</strain>
    </source>
</reference>
<keyword evidence="3" id="KW-1185">Reference proteome</keyword>
<feature type="compositionally biased region" description="Acidic residues" evidence="1">
    <location>
        <begin position="123"/>
        <end position="142"/>
    </location>
</feature>
<dbReference type="EMBL" id="BAAALG010000009">
    <property type="protein sequence ID" value="GAA1103105.1"/>
    <property type="molecule type" value="Genomic_DNA"/>
</dbReference>
<comment type="caution">
    <text evidence="2">The sequence shown here is derived from an EMBL/GenBank/DDBJ whole genome shotgun (WGS) entry which is preliminary data.</text>
</comment>
<accession>A0ABN1TV00</accession>